<evidence type="ECO:0000256" key="2">
    <source>
        <dbReference type="SAM" id="MobiDB-lite"/>
    </source>
</evidence>
<protein>
    <submittedName>
        <fullName evidence="4">UBC-like protein</fullName>
    </submittedName>
</protein>
<feature type="compositionally biased region" description="Basic and acidic residues" evidence="2">
    <location>
        <begin position="179"/>
        <end position="207"/>
    </location>
</feature>
<dbReference type="Gene3D" id="3.10.110.10">
    <property type="entry name" value="Ubiquitin Conjugating Enzyme"/>
    <property type="match status" value="1"/>
</dbReference>
<comment type="caution">
    <text evidence="4">The sequence shown here is derived from an EMBL/GenBank/DDBJ whole genome shotgun (WGS) entry which is preliminary data.</text>
</comment>
<name>A0A2I2GE50_9EURO</name>
<dbReference type="InterPro" id="IPR000608">
    <property type="entry name" value="UBC"/>
</dbReference>
<dbReference type="AlphaFoldDB" id="A0A2I2GE50"/>
<dbReference type="PANTHER" id="PTHR24067">
    <property type="entry name" value="UBIQUITIN-CONJUGATING ENZYME E2"/>
    <property type="match status" value="1"/>
</dbReference>
<feature type="compositionally biased region" description="Polar residues" evidence="2">
    <location>
        <begin position="208"/>
        <end position="219"/>
    </location>
</feature>
<evidence type="ECO:0000256" key="1">
    <source>
        <dbReference type="ARBA" id="ARBA00022786"/>
    </source>
</evidence>
<dbReference type="EMBL" id="MSFO01000003">
    <property type="protein sequence ID" value="PLB51179.1"/>
    <property type="molecule type" value="Genomic_DNA"/>
</dbReference>
<feature type="domain" description="UBC core" evidence="3">
    <location>
        <begin position="3"/>
        <end position="159"/>
    </location>
</feature>
<dbReference type="SMART" id="SM00212">
    <property type="entry name" value="UBCc"/>
    <property type="match status" value="1"/>
</dbReference>
<feature type="region of interest" description="Disordered" evidence="2">
    <location>
        <begin position="168"/>
        <end position="312"/>
    </location>
</feature>
<evidence type="ECO:0000313" key="4">
    <source>
        <dbReference type="EMBL" id="PLB51179.1"/>
    </source>
</evidence>
<dbReference type="Proteomes" id="UP000234275">
    <property type="component" value="Unassembled WGS sequence"/>
</dbReference>
<feature type="compositionally biased region" description="Low complexity" evidence="2">
    <location>
        <begin position="248"/>
        <end position="299"/>
    </location>
</feature>
<dbReference type="SUPFAM" id="SSF54495">
    <property type="entry name" value="UBC-like"/>
    <property type="match status" value="1"/>
</dbReference>
<dbReference type="RefSeq" id="XP_024706481.1">
    <property type="nucleotide sequence ID" value="XM_024852223.1"/>
</dbReference>
<dbReference type="InterPro" id="IPR050113">
    <property type="entry name" value="Ub_conjugating_enzyme"/>
</dbReference>
<reference evidence="4 5" key="1">
    <citation type="submission" date="2016-12" db="EMBL/GenBank/DDBJ databases">
        <title>The genomes of Aspergillus section Nigri reveals drivers in fungal speciation.</title>
        <authorList>
            <consortium name="DOE Joint Genome Institute"/>
            <person name="Vesth T.C."/>
            <person name="Nybo J."/>
            <person name="Theobald S."/>
            <person name="Brandl J."/>
            <person name="Frisvad J.C."/>
            <person name="Nielsen K.F."/>
            <person name="Lyhne E.K."/>
            <person name="Kogle M.E."/>
            <person name="Kuo A."/>
            <person name="Riley R."/>
            <person name="Clum A."/>
            <person name="Nolan M."/>
            <person name="Lipzen A."/>
            <person name="Salamov A."/>
            <person name="Henrissat B."/>
            <person name="Wiebenga A."/>
            <person name="De Vries R.P."/>
            <person name="Grigoriev I.V."/>
            <person name="Mortensen U.H."/>
            <person name="Andersen M.R."/>
            <person name="Baker S.E."/>
        </authorList>
    </citation>
    <scope>NUCLEOTIDE SEQUENCE [LARGE SCALE GENOMIC DNA]</scope>
    <source>
        <strain evidence="4 5">IBT 23096</strain>
    </source>
</reference>
<evidence type="ECO:0000313" key="5">
    <source>
        <dbReference type="Proteomes" id="UP000234275"/>
    </source>
</evidence>
<dbReference type="PROSITE" id="PS50127">
    <property type="entry name" value="UBC_2"/>
    <property type="match status" value="1"/>
</dbReference>
<dbReference type="GeneID" id="36559921"/>
<keyword evidence="5" id="KW-1185">Reference proteome</keyword>
<organism evidence="4 5">
    <name type="scientific">Aspergillus steynii IBT 23096</name>
    <dbReference type="NCBI Taxonomy" id="1392250"/>
    <lineage>
        <taxon>Eukaryota</taxon>
        <taxon>Fungi</taxon>
        <taxon>Dikarya</taxon>
        <taxon>Ascomycota</taxon>
        <taxon>Pezizomycotina</taxon>
        <taxon>Eurotiomycetes</taxon>
        <taxon>Eurotiomycetidae</taxon>
        <taxon>Eurotiales</taxon>
        <taxon>Aspergillaceae</taxon>
        <taxon>Aspergillus</taxon>
        <taxon>Aspergillus subgen. Circumdati</taxon>
    </lineage>
</organism>
<dbReference type="InterPro" id="IPR016135">
    <property type="entry name" value="UBQ-conjugating_enzyme/RWD"/>
</dbReference>
<dbReference type="Pfam" id="PF00179">
    <property type="entry name" value="UQ_con"/>
    <property type="match status" value="1"/>
</dbReference>
<dbReference type="CDD" id="cd23799">
    <property type="entry name" value="UBCc_UBE2J"/>
    <property type="match status" value="1"/>
</dbReference>
<proteinExistence type="predicted"/>
<dbReference type="FunFam" id="3.10.110.10:FF:000093">
    <property type="entry name" value="Ubiquitin conjugating enzyme (UbcF), putative"/>
    <property type="match status" value="1"/>
</dbReference>
<gene>
    <name evidence="4" type="ORF">P170DRAFT_464160</name>
</gene>
<dbReference type="STRING" id="1392250.A0A2I2GE50"/>
<dbReference type="VEuPathDB" id="FungiDB:P170DRAFT_464160"/>
<keyword evidence="1" id="KW-0833">Ubl conjugation pathway</keyword>
<sequence length="425" mass="45417">MPPSHKRLLKEASELSASPSPHFHAAPALDNLYDWHFTLAGPPSPSPYAGGIYHGRIVLPPTYPLRPPSFRFLTPTGRFEVNREICLSISGHHEESWQPAWGIRTALIAIRSFMDGDAKGQVGGLDVPEEVRREYARRSGGWCCEVCGRSNEVILEEWRGECREKGVVVDGDGDGEVEVVQRQDGEETETKVDKMEDGQDSKTEDSKANGSRENGLSEQVSERVPEDANVDSLPDAGSSAKSEPLQEQQSSSSLASASASASASTTTSAPTPASAQPATSSTTTTPPTPTRTTQPAVAPVSQSTHPDASQDGPWLDRAIVGVLIALVIFEALLNKASCSCGSATRPPRAYCTSKTPSTPTSPYLYVPCPDASLVGAETSARQLALVATFSLANMAIFFCQKLIHVAIRYLAGIPLLSIATPEFVL</sequence>
<dbReference type="OrthoDB" id="1158011at2759"/>
<evidence type="ECO:0000259" key="3">
    <source>
        <dbReference type="PROSITE" id="PS50127"/>
    </source>
</evidence>
<accession>A0A2I2GE50</accession>